<proteinExistence type="predicted"/>
<gene>
    <name evidence="1" type="ORF">ACFQDI_08545</name>
</gene>
<dbReference type="SUPFAM" id="SSF56784">
    <property type="entry name" value="HAD-like"/>
    <property type="match status" value="1"/>
</dbReference>
<dbReference type="InterPro" id="IPR051828">
    <property type="entry name" value="HAD-like_hydrolase_domain"/>
</dbReference>
<sequence>MPLKTLFFDAAGTLIRPAEPVGQTYAQHARKHGLMAEEGAIMQAFRAVWKETAPPLHPEGLPPEDDDRCWWRTLVGNVFGRVLGKPPGEDVLDRLFDELYRHYAQPEAWSVFDDAVPALEKLAQDHRMLVLSNFDRRLRNILAGHDLQRFFGQIIISSEVGAAKPHARMFQAALTAAGCLPHEALHIGDDVQCDLGGAQSCEIRAYHVKRPEMGLDGLVQKVRSGAYSGLR</sequence>
<dbReference type="RefSeq" id="WP_377165448.1">
    <property type="nucleotide sequence ID" value="NZ_JBHSMQ010000002.1"/>
</dbReference>
<protein>
    <submittedName>
        <fullName evidence="1">HAD-IA family hydrolase</fullName>
    </submittedName>
</protein>
<reference evidence="2" key="1">
    <citation type="journal article" date="2019" name="Int. J. Syst. Evol. Microbiol.">
        <title>The Global Catalogue of Microorganisms (GCM) 10K type strain sequencing project: providing services to taxonomists for standard genome sequencing and annotation.</title>
        <authorList>
            <consortium name="The Broad Institute Genomics Platform"/>
            <consortium name="The Broad Institute Genome Sequencing Center for Infectious Disease"/>
            <person name="Wu L."/>
            <person name="Ma J."/>
        </authorList>
    </citation>
    <scope>NUCLEOTIDE SEQUENCE [LARGE SCALE GENOMIC DNA]</scope>
    <source>
        <strain evidence="2">CGMCC 4.1469</strain>
    </source>
</reference>
<dbReference type="EMBL" id="JBHSMQ010000002">
    <property type="protein sequence ID" value="MFC5454898.1"/>
    <property type="molecule type" value="Genomic_DNA"/>
</dbReference>
<dbReference type="PANTHER" id="PTHR46191:SF2">
    <property type="entry name" value="HALOACID DEHALOGENASE-LIKE HYDROLASE DOMAIN-CONTAINING PROTEIN 3"/>
    <property type="match status" value="1"/>
</dbReference>
<dbReference type="NCBIfam" id="TIGR01549">
    <property type="entry name" value="HAD-SF-IA-v1"/>
    <property type="match status" value="1"/>
</dbReference>
<dbReference type="InterPro" id="IPR036412">
    <property type="entry name" value="HAD-like_sf"/>
</dbReference>
<keyword evidence="1" id="KW-0378">Hydrolase</keyword>
<dbReference type="SFLD" id="SFLDS00003">
    <property type="entry name" value="Haloacid_Dehalogenase"/>
    <property type="match status" value="1"/>
</dbReference>
<dbReference type="InterPro" id="IPR011949">
    <property type="entry name" value="HAD-SF_hydro_IA_REG-2-like"/>
</dbReference>
<accession>A0ABW0KQ66</accession>
<dbReference type="NCBIfam" id="TIGR02252">
    <property type="entry name" value="DREG-2"/>
    <property type="match status" value="1"/>
</dbReference>
<organism evidence="1 2">
    <name type="scientific">Prosthecobacter fluviatilis</name>
    <dbReference type="NCBI Taxonomy" id="445931"/>
    <lineage>
        <taxon>Bacteria</taxon>
        <taxon>Pseudomonadati</taxon>
        <taxon>Verrucomicrobiota</taxon>
        <taxon>Verrucomicrobiia</taxon>
        <taxon>Verrucomicrobiales</taxon>
        <taxon>Verrucomicrobiaceae</taxon>
        <taxon>Prosthecobacter</taxon>
    </lineage>
</organism>
<dbReference type="InterPro" id="IPR044924">
    <property type="entry name" value="HAD-SF_hydro_IA_REG-2-like_cap"/>
</dbReference>
<name>A0ABW0KQ66_9BACT</name>
<evidence type="ECO:0000313" key="1">
    <source>
        <dbReference type="EMBL" id="MFC5454898.1"/>
    </source>
</evidence>
<dbReference type="SFLD" id="SFLDG01129">
    <property type="entry name" value="C1.5:_HAD__Beta-PGM__Phosphata"/>
    <property type="match status" value="1"/>
</dbReference>
<dbReference type="Gene3D" id="1.10.150.720">
    <property type="entry name" value="Haloacid dehalogenase-like hydrolase"/>
    <property type="match status" value="1"/>
</dbReference>
<dbReference type="Proteomes" id="UP001596052">
    <property type="component" value="Unassembled WGS sequence"/>
</dbReference>
<dbReference type="InterPro" id="IPR006439">
    <property type="entry name" value="HAD-SF_hydro_IA"/>
</dbReference>
<dbReference type="PANTHER" id="PTHR46191">
    <property type="match status" value="1"/>
</dbReference>
<evidence type="ECO:0000313" key="2">
    <source>
        <dbReference type="Proteomes" id="UP001596052"/>
    </source>
</evidence>
<dbReference type="InterPro" id="IPR023214">
    <property type="entry name" value="HAD_sf"/>
</dbReference>
<dbReference type="Pfam" id="PF00702">
    <property type="entry name" value="Hydrolase"/>
    <property type="match status" value="1"/>
</dbReference>
<dbReference type="GO" id="GO:0016787">
    <property type="term" value="F:hydrolase activity"/>
    <property type="evidence" value="ECO:0007669"/>
    <property type="project" value="UniProtKB-KW"/>
</dbReference>
<dbReference type="Gene3D" id="3.40.50.1000">
    <property type="entry name" value="HAD superfamily/HAD-like"/>
    <property type="match status" value="1"/>
</dbReference>
<comment type="caution">
    <text evidence="1">The sequence shown here is derived from an EMBL/GenBank/DDBJ whole genome shotgun (WGS) entry which is preliminary data.</text>
</comment>
<keyword evidence="2" id="KW-1185">Reference proteome</keyword>